<keyword evidence="1" id="KW-0175">Coiled coil</keyword>
<dbReference type="EMBL" id="MHIF01000016">
    <property type="protein sequence ID" value="OGY48277.1"/>
    <property type="molecule type" value="Genomic_DNA"/>
</dbReference>
<evidence type="ECO:0000256" key="1">
    <source>
        <dbReference type="SAM" id="Coils"/>
    </source>
</evidence>
<evidence type="ECO:0000313" key="4">
    <source>
        <dbReference type="Proteomes" id="UP000178432"/>
    </source>
</evidence>
<reference evidence="3 4" key="1">
    <citation type="journal article" date="2016" name="Nat. Commun.">
        <title>Thousands of microbial genomes shed light on interconnected biogeochemical processes in an aquifer system.</title>
        <authorList>
            <person name="Anantharaman K."/>
            <person name="Brown C.T."/>
            <person name="Hug L.A."/>
            <person name="Sharon I."/>
            <person name="Castelle C.J."/>
            <person name="Probst A.J."/>
            <person name="Thomas B.C."/>
            <person name="Singh A."/>
            <person name="Wilkins M.J."/>
            <person name="Karaoz U."/>
            <person name="Brodie E.L."/>
            <person name="Williams K.H."/>
            <person name="Hubbard S.S."/>
            <person name="Banfield J.F."/>
        </authorList>
    </citation>
    <scope>NUCLEOTIDE SEQUENCE [LARGE SCALE GENOMIC DNA]</scope>
</reference>
<feature type="coiled-coil region" evidence="1">
    <location>
        <begin position="82"/>
        <end position="127"/>
    </location>
</feature>
<name>A0A1G1Y9Q2_9BACT</name>
<sequence>MNSLGYNFSPQLSELSEEGQALSRLFELTNQLELEKAKLEGVYERQQKTLVFIRQIIQAEEKILAENKDSQPLLIGGQEYGSEEIAADLNQRQQKAKQLEAQTAKSREGLDRQLNRLEAQNKLMASAKGNLELAGQKEEITLAELQALLTLEAVANSLKASSAKKSADRLAEALKAFQNLLNQAKAVSGNLEVMEAIDASLFLDGKNPVVPDRRWADYLAAEERRWQQRQAAAAEEKKREDEMDKLLIKAEEAERKQKEAEEQLRQQAEADRRRKAAEEQQRRQAEANGVPVCVVDDWSSDVPAFLFINRKTGQRIPVSTPPVNGQKQYVVKQMPIGSYHVEIQWDGRIYQKTEAEVTEELSASYDNKWYHCVVKASAGRF</sequence>
<gene>
    <name evidence="3" type="ORF">A2663_00615</name>
</gene>
<dbReference type="AlphaFoldDB" id="A0A1G1Y9Q2"/>
<evidence type="ECO:0000313" key="3">
    <source>
        <dbReference type="EMBL" id="OGY48277.1"/>
    </source>
</evidence>
<feature type="region of interest" description="Disordered" evidence="2">
    <location>
        <begin position="254"/>
        <end position="286"/>
    </location>
</feature>
<accession>A0A1G1Y9Q2</accession>
<protein>
    <submittedName>
        <fullName evidence="3">Uncharacterized protein</fullName>
    </submittedName>
</protein>
<organism evidence="3 4">
    <name type="scientific">Candidatus Buchananbacteria bacterium RIFCSPHIGHO2_01_FULL_46_12</name>
    <dbReference type="NCBI Taxonomy" id="1797536"/>
    <lineage>
        <taxon>Bacteria</taxon>
        <taxon>Candidatus Buchananiibacteriota</taxon>
    </lineage>
</organism>
<dbReference type="Proteomes" id="UP000178432">
    <property type="component" value="Unassembled WGS sequence"/>
</dbReference>
<proteinExistence type="predicted"/>
<feature type="compositionally biased region" description="Basic and acidic residues" evidence="2">
    <location>
        <begin position="254"/>
        <end position="285"/>
    </location>
</feature>
<evidence type="ECO:0000256" key="2">
    <source>
        <dbReference type="SAM" id="MobiDB-lite"/>
    </source>
</evidence>
<comment type="caution">
    <text evidence="3">The sequence shown here is derived from an EMBL/GenBank/DDBJ whole genome shotgun (WGS) entry which is preliminary data.</text>
</comment>